<dbReference type="InterPro" id="IPR000847">
    <property type="entry name" value="LysR_HTH_N"/>
</dbReference>
<dbReference type="KEGG" id="bpdz:BBN53_13220"/>
<accession>A0A0J6C330</accession>
<dbReference type="PANTHER" id="PTHR30419:SF2">
    <property type="entry name" value="LYSR FAMILY TRANSCRIPTIONAL REGULATOR"/>
    <property type="match status" value="1"/>
</dbReference>
<dbReference type="Gene3D" id="3.40.190.290">
    <property type="match status" value="1"/>
</dbReference>
<organism evidence="7 8">
    <name type="scientific">Bordetella pseudohinzii</name>
    <dbReference type="NCBI Taxonomy" id="1331258"/>
    <lineage>
        <taxon>Bacteria</taxon>
        <taxon>Pseudomonadati</taxon>
        <taxon>Pseudomonadota</taxon>
        <taxon>Betaproteobacteria</taxon>
        <taxon>Burkholderiales</taxon>
        <taxon>Alcaligenaceae</taxon>
        <taxon>Bordetella</taxon>
    </lineage>
</organism>
<gene>
    <name evidence="7" type="primary">cysL_3</name>
    <name evidence="6" type="ORF">BBN53_13220</name>
    <name evidence="7" type="ORF">ERS370011_02804</name>
</gene>
<evidence type="ECO:0000313" key="9">
    <source>
        <dbReference type="Proteomes" id="UP000092950"/>
    </source>
</evidence>
<dbReference type="GO" id="GO:0003677">
    <property type="term" value="F:DNA binding"/>
    <property type="evidence" value="ECO:0007669"/>
    <property type="project" value="UniProtKB-KW"/>
</dbReference>
<dbReference type="SUPFAM" id="SSF53850">
    <property type="entry name" value="Periplasmic binding protein-like II"/>
    <property type="match status" value="1"/>
</dbReference>
<dbReference type="InterPro" id="IPR036390">
    <property type="entry name" value="WH_DNA-bd_sf"/>
</dbReference>
<dbReference type="InterPro" id="IPR050950">
    <property type="entry name" value="HTH-type_LysR_regulators"/>
</dbReference>
<evidence type="ECO:0000256" key="4">
    <source>
        <dbReference type="ARBA" id="ARBA00023163"/>
    </source>
</evidence>
<dbReference type="EMBL" id="CYTV01000007">
    <property type="protein sequence ID" value="CUI90704.1"/>
    <property type="molecule type" value="Genomic_DNA"/>
</dbReference>
<evidence type="ECO:0000256" key="2">
    <source>
        <dbReference type="ARBA" id="ARBA00023015"/>
    </source>
</evidence>
<keyword evidence="9" id="KW-1185">Reference proteome</keyword>
<evidence type="ECO:0000256" key="3">
    <source>
        <dbReference type="ARBA" id="ARBA00023125"/>
    </source>
</evidence>
<feature type="domain" description="HTH lysR-type" evidence="5">
    <location>
        <begin position="5"/>
        <end position="62"/>
    </location>
</feature>
<evidence type="ECO:0000259" key="5">
    <source>
        <dbReference type="PROSITE" id="PS50931"/>
    </source>
</evidence>
<dbReference type="FunFam" id="1.10.10.10:FF:000001">
    <property type="entry name" value="LysR family transcriptional regulator"/>
    <property type="match status" value="1"/>
</dbReference>
<dbReference type="Proteomes" id="UP000092950">
    <property type="component" value="Chromosome"/>
</dbReference>
<accession>A0A0M7G6W8</accession>
<name>A0A0J6C330_9BORD</name>
<dbReference type="SUPFAM" id="SSF46785">
    <property type="entry name" value="Winged helix' DNA-binding domain"/>
    <property type="match status" value="1"/>
</dbReference>
<evidence type="ECO:0000313" key="7">
    <source>
        <dbReference type="EMBL" id="CUI90704.1"/>
    </source>
</evidence>
<evidence type="ECO:0000256" key="1">
    <source>
        <dbReference type="ARBA" id="ARBA00009437"/>
    </source>
</evidence>
<evidence type="ECO:0000313" key="8">
    <source>
        <dbReference type="Proteomes" id="UP000053096"/>
    </source>
</evidence>
<dbReference type="OrthoDB" id="9785974at2"/>
<dbReference type="InterPro" id="IPR005119">
    <property type="entry name" value="LysR_subst-bd"/>
</dbReference>
<comment type="similarity">
    <text evidence="1">Belongs to the LysR transcriptional regulatory family.</text>
</comment>
<keyword evidence="4" id="KW-0804">Transcription</keyword>
<reference evidence="7 8" key="1">
    <citation type="submission" date="2015-09" db="EMBL/GenBank/DDBJ databases">
        <authorList>
            <person name="Jackson K.R."/>
            <person name="Lunt B.L."/>
            <person name="Fisher J.N.B."/>
            <person name="Gardner A.V."/>
            <person name="Bailey M.E."/>
            <person name="Deus L.M."/>
            <person name="Earl A.S."/>
            <person name="Gibby P.D."/>
            <person name="Hartmann K.A."/>
            <person name="Liu J.E."/>
            <person name="Manci A.M."/>
            <person name="Nielsen D.A."/>
            <person name="Solomon M.B."/>
            <person name="Breakwell D.P."/>
            <person name="Burnett S.H."/>
            <person name="Grose J.H."/>
        </authorList>
    </citation>
    <scope>NUCLEOTIDE SEQUENCE [LARGE SCALE GENOMIC DNA]</scope>
    <source>
        <strain evidence="7 8">2789STDY5608636</strain>
    </source>
</reference>
<dbReference type="RefSeq" id="WP_043208779.1">
    <property type="nucleotide sequence ID" value="NZ_CAJGUP010000239.1"/>
</dbReference>
<dbReference type="GO" id="GO:0005829">
    <property type="term" value="C:cytosol"/>
    <property type="evidence" value="ECO:0007669"/>
    <property type="project" value="TreeGrafter"/>
</dbReference>
<dbReference type="Gene3D" id="1.10.10.10">
    <property type="entry name" value="Winged helix-like DNA-binding domain superfamily/Winged helix DNA-binding domain"/>
    <property type="match status" value="1"/>
</dbReference>
<evidence type="ECO:0000313" key="6">
    <source>
        <dbReference type="EMBL" id="ANY16761.1"/>
    </source>
</evidence>
<dbReference type="GO" id="GO:0003700">
    <property type="term" value="F:DNA-binding transcription factor activity"/>
    <property type="evidence" value="ECO:0007669"/>
    <property type="project" value="InterPro"/>
</dbReference>
<reference evidence="6 9" key="2">
    <citation type="submission" date="2016-07" db="EMBL/GenBank/DDBJ databases">
        <title>Complete genome sequences of Bordetella pseudohinzii.</title>
        <authorList>
            <person name="Spilker T."/>
            <person name="Darrah R."/>
            <person name="LiPuma J.J."/>
        </authorList>
    </citation>
    <scope>NUCLEOTIDE SEQUENCE [LARGE SCALE GENOMIC DNA]</scope>
    <source>
        <strain evidence="6 9">HI4681</strain>
    </source>
</reference>
<dbReference type="Pfam" id="PF03466">
    <property type="entry name" value="LysR_substrate"/>
    <property type="match status" value="1"/>
</dbReference>
<keyword evidence="2" id="KW-0805">Transcription regulation</keyword>
<dbReference type="Proteomes" id="UP000053096">
    <property type="component" value="Unassembled WGS sequence"/>
</dbReference>
<sequence length="293" mass="31897">MTPRFDLADLRLFILAAEEKSLTRAARAMHLSLAAASLRIKALEARLDLRLLYREPTGVTLTPAGLTLLRHARRMMRQAALLQSAVDRHRQEITGHVRIYANTTAVSEFMPAVLRDFLRSHPAISVTLEEKLNPDIAQGVRDGAADLGVLAGPVAVRGLQRIPFSTDRLVVAVAQEHALAARSAVRFAAALGYPQVGLHTGSTLLHFLEQKAAEAGLAPQWRVQVGGFEALCRMVEAGVGIGILPASAARRHQAGLRLLALDEPWAPRERSIVLRQPAPRYVQALIEGIRAAQ</sequence>
<dbReference type="Pfam" id="PF00126">
    <property type="entry name" value="HTH_1"/>
    <property type="match status" value="1"/>
</dbReference>
<dbReference type="AlphaFoldDB" id="A0A0J6C330"/>
<proteinExistence type="inferred from homology"/>
<dbReference type="CDD" id="cd08421">
    <property type="entry name" value="PBP2_LTTR_like_1"/>
    <property type="match status" value="1"/>
</dbReference>
<protein>
    <submittedName>
        <fullName evidence="7">CysJI operon transcriptional activator</fullName>
    </submittedName>
    <submittedName>
        <fullName evidence="6">LysR family transcriptional regulator</fullName>
    </submittedName>
</protein>
<dbReference type="EMBL" id="CP016440">
    <property type="protein sequence ID" value="ANY16761.1"/>
    <property type="molecule type" value="Genomic_DNA"/>
</dbReference>
<dbReference type="InterPro" id="IPR036388">
    <property type="entry name" value="WH-like_DNA-bd_sf"/>
</dbReference>
<dbReference type="PANTHER" id="PTHR30419">
    <property type="entry name" value="HTH-TYPE TRANSCRIPTIONAL REGULATOR YBHD"/>
    <property type="match status" value="1"/>
</dbReference>
<dbReference type="PROSITE" id="PS50931">
    <property type="entry name" value="HTH_LYSR"/>
    <property type="match status" value="1"/>
</dbReference>
<keyword evidence="3" id="KW-0238">DNA-binding</keyword>